<keyword evidence="2" id="KW-1185">Reference proteome</keyword>
<dbReference type="Proteomes" id="UP001153555">
    <property type="component" value="Unassembled WGS sequence"/>
</dbReference>
<gene>
    <name evidence="1" type="ORF">SHERM_17846</name>
</gene>
<accession>A0A9N7N1B3</accession>
<evidence type="ECO:0000313" key="1">
    <source>
        <dbReference type="EMBL" id="CAA0819374.1"/>
    </source>
</evidence>
<evidence type="ECO:0000313" key="2">
    <source>
        <dbReference type="Proteomes" id="UP001153555"/>
    </source>
</evidence>
<dbReference type="EMBL" id="CACSLK010018944">
    <property type="protein sequence ID" value="CAA0819374.1"/>
    <property type="molecule type" value="Genomic_DNA"/>
</dbReference>
<comment type="caution">
    <text evidence="1">The sequence shown here is derived from an EMBL/GenBank/DDBJ whole genome shotgun (WGS) entry which is preliminary data.</text>
</comment>
<proteinExistence type="predicted"/>
<organism evidence="1 2">
    <name type="scientific">Striga hermonthica</name>
    <name type="common">Purple witchweed</name>
    <name type="synonym">Buchnera hermonthica</name>
    <dbReference type="NCBI Taxonomy" id="68872"/>
    <lineage>
        <taxon>Eukaryota</taxon>
        <taxon>Viridiplantae</taxon>
        <taxon>Streptophyta</taxon>
        <taxon>Embryophyta</taxon>
        <taxon>Tracheophyta</taxon>
        <taxon>Spermatophyta</taxon>
        <taxon>Magnoliopsida</taxon>
        <taxon>eudicotyledons</taxon>
        <taxon>Gunneridae</taxon>
        <taxon>Pentapetalae</taxon>
        <taxon>asterids</taxon>
        <taxon>lamiids</taxon>
        <taxon>Lamiales</taxon>
        <taxon>Orobanchaceae</taxon>
        <taxon>Buchnereae</taxon>
        <taxon>Striga</taxon>
    </lineage>
</organism>
<dbReference type="OrthoDB" id="1935089at2759"/>
<feature type="non-terminal residue" evidence="1">
    <location>
        <position position="125"/>
    </location>
</feature>
<name>A0A9N7N1B3_STRHE</name>
<dbReference type="AlphaFoldDB" id="A0A9N7N1B3"/>
<protein>
    <submittedName>
        <fullName evidence="1">Uncharacterized protein</fullName>
    </submittedName>
</protein>
<reference evidence="1" key="1">
    <citation type="submission" date="2019-12" db="EMBL/GenBank/DDBJ databases">
        <authorList>
            <person name="Scholes J."/>
        </authorList>
    </citation>
    <scope>NUCLEOTIDE SEQUENCE</scope>
</reference>
<sequence>IDRLFCSWDWLMDHRDVEVHSFYKSVSDHRLLLLTEAKDREKKRRIFYCDKRWVGKDGIKEVVAKAWAIEKTGTPMFQVTEKVKETKVTLLKWSSLFRKEEIDAKRRIDERLEMLSTQEANRNWE</sequence>
<feature type="non-terminal residue" evidence="1">
    <location>
        <position position="1"/>
    </location>
</feature>